<dbReference type="STRING" id="1314781.A0A165DT18"/>
<dbReference type="PANTHER" id="PTHR36223">
    <property type="entry name" value="BETA-LACTAMASE-TYPE TRANSPEPTIDASE FOLD DOMAIN CONTAINING PROTEIN"/>
    <property type="match status" value="1"/>
</dbReference>
<evidence type="ECO:0000313" key="3">
    <source>
        <dbReference type="EMBL" id="KZV85297.1"/>
    </source>
</evidence>
<dbReference type="InParanoid" id="A0A165DT18"/>
<evidence type="ECO:0000313" key="4">
    <source>
        <dbReference type="Proteomes" id="UP000077266"/>
    </source>
</evidence>
<dbReference type="AlphaFoldDB" id="A0A165DT18"/>
<feature type="compositionally biased region" description="Acidic residues" evidence="1">
    <location>
        <begin position="252"/>
        <end position="261"/>
    </location>
</feature>
<name>A0A165DT18_EXIGL</name>
<reference evidence="3 4" key="1">
    <citation type="journal article" date="2016" name="Mol. Biol. Evol.">
        <title>Comparative Genomics of Early-Diverging Mushroom-Forming Fungi Provides Insights into the Origins of Lignocellulose Decay Capabilities.</title>
        <authorList>
            <person name="Nagy L.G."/>
            <person name="Riley R."/>
            <person name="Tritt A."/>
            <person name="Adam C."/>
            <person name="Daum C."/>
            <person name="Floudas D."/>
            <person name="Sun H."/>
            <person name="Yadav J.S."/>
            <person name="Pangilinan J."/>
            <person name="Larsson K.H."/>
            <person name="Matsuura K."/>
            <person name="Barry K."/>
            <person name="Labutti K."/>
            <person name="Kuo R."/>
            <person name="Ohm R.A."/>
            <person name="Bhattacharya S.S."/>
            <person name="Shirouzu T."/>
            <person name="Yoshinaga Y."/>
            <person name="Martin F.M."/>
            <person name="Grigoriev I.V."/>
            <person name="Hibbett D.S."/>
        </authorList>
    </citation>
    <scope>NUCLEOTIDE SEQUENCE [LARGE SCALE GENOMIC DNA]</scope>
    <source>
        <strain evidence="3 4">HHB12029</strain>
    </source>
</reference>
<protein>
    <recommendedName>
        <fullName evidence="2">DUF7918 domain-containing protein</fullName>
    </recommendedName>
</protein>
<sequence>MPPQATTLTHLGTEVWVECEGVPLPVYGVETTGTKATCWIASQAGKSFSVHFKPINENLRGEYCGDVYVDGTFINGSWFDARDVNYTLKLSHALVGRVQRKLYFSALKTSDDEQAVKDNKILSSLGDITLTITRVRVGPEEFIGDEWDVPSHLDGDQFTVDEREKKLGGHHVTLGAPEVSHTRLKTVYFEGTPLTTFEFKYRPKEILQAQDIIPMERAPAPPLQVQPLPKRRRDSSAPNAADPPKKRREVELEGEPADGDPEALRARIRALEAELAVHRGDEAKVKVEQIHASRFFTAGQVIDLTDD</sequence>
<dbReference type="EMBL" id="KV426193">
    <property type="protein sequence ID" value="KZV85297.1"/>
    <property type="molecule type" value="Genomic_DNA"/>
</dbReference>
<dbReference type="Pfam" id="PF25534">
    <property type="entry name" value="DUF7918"/>
    <property type="match status" value="1"/>
</dbReference>
<dbReference type="Proteomes" id="UP000077266">
    <property type="component" value="Unassembled WGS sequence"/>
</dbReference>
<dbReference type="OrthoDB" id="3364132at2759"/>
<gene>
    <name evidence="3" type="ORF">EXIGLDRAFT_841597</name>
</gene>
<accession>A0A165DT18</accession>
<feature type="region of interest" description="Disordered" evidence="1">
    <location>
        <begin position="212"/>
        <end position="265"/>
    </location>
</feature>
<keyword evidence="4" id="KW-1185">Reference proteome</keyword>
<feature type="domain" description="DUF7918" evidence="2">
    <location>
        <begin position="12"/>
        <end position="214"/>
    </location>
</feature>
<evidence type="ECO:0000256" key="1">
    <source>
        <dbReference type="SAM" id="MobiDB-lite"/>
    </source>
</evidence>
<dbReference type="InterPro" id="IPR057678">
    <property type="entry name" value="DUF7918"/>
</dbReference>
<evidence type="ECO:0000259" key="2">
    <source>
        <dbReference type="Pfam" id="PF25534"/>
    </source>
</evidence>
<dbReference type="PANTHER" id="PTHR36223:SF1">
    <property type="entry name" value="TRANSCRIPTION ELONGATION FACTOR EAF N-TERMINAL DOMAIN-CONTAINING PROTEIN"/>
    <property type="match status" value="1"/>
</dbReference>
<organism evidence="3 4">
    <name type="scientific">Exidia glandulosa HHB12029</name>
    <dbReference type="NCBI Taxonomy" id="1314781"/>
    <lineage>
        <taxon>Eukaryota</taxon>
        <taxon>Fungi</taxon>
        <taxon>Dikarya</taxon>
        <taxon>Basidiomycota</taxon>
        <taxon>Agaricomycotina</taxon>
        <taxon>Agaricomycetes</taxon>
        <taxon>Auriculariales</taxon>
        <taxon>Exidiaceae</taxon>
        <taxon>Exidia</taxon>
    </lineage>
</organism>
<proteinExistence type="predicted"/>